<dbReference type="EMBL" id="SNRY01000848">
    <property type="protein sequence ID" value="KAA6335891.1"/>
    <property type="molecule type" value="Genomic_DNA"/>
</dbReference>
<name>A0A5J4RSC5_9ZZZZ</name>
<dbReference type="CDD" id="cd08054">
    <property type="entry name" value="gp6"/>
    <property type="match status" value="1"/>
</dbReference>
<comment type="caution">
    <text evidence="1">The sequence shown here is derived from an EMBL/GenBank/DDBJ whole genome shotgun (WGS) entry which is preliminary data.</text>
</comment>
<dbReference type="Gene3D" id="1.10.3230.30">
    <property type="entry name" value="Phage gp6-like head-tail connector protein"/>
    <property type="match status" value="1"/>
</dbReference>
<accession>A0A5J4RSC5</accession>
<gene>
    <name evidence="1" type="ORF">EZS27_015918</name>
</gene>
<dbReference type="NCBIfam" id="TIGR01560">
    <property type="entry name" value="put_DNA_pack"/>
    <property type="match status" value="1"/>
</dbReference>
<organism evidence="1">
    <name type="scientific">termite gut metagenome</name>
    <dbReference type="NCBI Taxonomy" id="433724"/>
    <lineage>
        <taxon>unclassified sequences</taxon>
        <taxon>metagenomes</taxon>
        <taxon>organismal metagenomes</taxon>
    </lineage>
</organism>
<reference evidence="1" key="1">
    <citation type="submission" date="2019-03" db="EMBL/GenBank/DDBJ databases">
        <title>Single cell metagenomics reveals metabolic interactions within the superorganism composed of flagellate Streblomastix strix and complex community of Bacteroidetes bacteria on its surface.</title>
        <authorList>
            <person name="Treitli S.C."/>
            <person name="Kolisko M."/>
            <person name="Husnik F."/>
            <person name="Keeling P."/>
            <person name="Hampl V."/>
        </authorList>
    </citation>
    <scope>NUCLEOTIDE SEQUENCE</scope>
    <source>
        <strain evidence="1">STM</strain>
    </source>
</reference>
<dbReference type="AlphaFoldDB" id="A0A5J4RSC5"/>
<evidence type="ECO:0000313" key="1">
    <source>
        <dbReference type="EMBL" id="KAA6335891.1"/>
    </source>
</evidence>
<dbReference type="Pfam" id="PF05135">
    <property type="entry name" value="Phage_connect_1"/>
    <property type="match status" value="1"/>
</dbReference>
<sequence length="113" mass="13050">MGHHHHHPQGGCYPVTLEELKNNLRIPECDTSKDEPLLQALYAADEYCRVFTGRDFDDYPPNKFPHLLRYAILISAGSFFKSPLDRVFTLPTQAQHFLKMYQIPCSPHPPKNE</sequence>
<proteinExistence type="predicted"/>
<dbReference type="InterPro" id="IPR021146">
    <property type="entry name" value="Phage_gp6-like_head-tail"/>
</dbReference>
<protein>
    <submittedName>
        <fullName evidence="1">Uncharacterized protein</fullName>
    </submittedName>
</protein>
<dbReference type="InterPro" id="IPR006450">
    <property type="entry name" value="Phage_HK97_gp6-like"/>
</dbReference>